<dbReference type="Proteomes" id="UP000732399">
    <property type="component" value="Unassembled WGS sequence"/>
</dbReference>
<keyword evidence="1" id="KW-0472">Membrane</keyword>
<keyword evidence="1" id="KW-1133">Transmembrane helix</keyword>
<dbReference type="RefSeq" id="WP_168133161.1">
    <property type="nucleotide sequence ID" value="NZ_JAAVJH010000002.1"/>
</dbReference>
<organism evidence="2 3">
    <name type="scientific">Sphingomonas corticis</name>
    <dbReference type="NCBI Taxonomy" id="2722791"/>
    <lineage>
        <taxon>Bacteria</taxon>
        <taxon>Pseudomonadati</taxon>
        <taxon>Pseudomonadota</taxon>
        <taxon>Alphaproteobacteria</taxon>
        <taxon>Sphingomonadales</taxon>
        <taxon>Sphingomonadaceae</taxon>
        <taxon>Sphingomonas</taxon>
    </lineage>
</organism>
<accession>A0ABX1CJQ1</accession>
<dbReference type="EMBL" id="JAAVJH010000002">
    <property type="protein sequence ID" value="NJR77619.1"/>
    <property type="molecule type" value="Genomic_DNA"/>
</dbReference>
<name>A0ABX1CJQ1_9SPHN</name>
<protein>
    <submittedName>
        <fullName evidence="2">Uncharacterized protein</fullName>
    </submittedName>
</protein>
<feature type="transmembrane region" description="Helical" evidence="1">
    <location>
        <begin position="15"/>
        <end position="41"/>
    </location>
</feature>
<sequence length="47" mass="4787">MTKEPFTISHGEDMIGVALLLATLIAALFLARIVAGAVIGIGAMMTG</sequence>
<evidence type="ECO:0000256" key="1">
    <source>
        <dbReference type="SAM" id="Phobius"/>
    </source>
</evidence>
<reference evidence="2 3" key="1">
    <citation type="submission" date="2020-03" db="EMBL/GenBank/DDBJ databases">
        <authorList>
            <person name="Wang L."/>
            <person name="He N."/>
            <person name="Li Y."/>
            <person name="Fang Y."/>
            <person name="Zhang F."/>
        </authorList>
    </citation>
    <scope>NUCLEOTIDE SEQUENCE [LARGE SCALE GENOMIC DNA]</scope>
    <source>
        <strain evidence="2 3">36D10-4-7</strain>
    </source>
</reference>
<keyword evidence="3" id="KW-1185">Reference proteome</keyword>
<evidence type="ECO:0000313" key="3">
    <source>
        <dbReference type="Proteomes" id="UP000732399"/>
    </source>
</evidence>
<proteinExistence type="predicted"/>
<comment type="caution">
    <text evidence="2">The sequence shown here is derived from an EMBL/GenBank/DDBJ whole genome shotgun (WGS) entry which is preliminary data.</text>
</comment>
<evidence type="ECO:0000313" key="2">
    <source>
        <dbReference type="EMBL" id="NJR77619.1"/>
    </source>
</evidence>
<keyword evidence="1" id="KW-0812">Transmembrane</keyword>
<gene>
    <name evidence="2" type="ORF">HBH26_03185</name>
</gene>